<gene>
    <name evidence="1" type="ORF">C5167_047913</name>
</gene>
<dbReference type="EMBL" id="CM010722">
    <property type="protein sequence ID" value="RZC72436.1"/>
    <property type="molecule type" value="Genomic_DNA"/>
</dbReference>
<dbReference type="Proteomes" id="UP000316621">
    <property type="component" value="Chromosome 8"/>
</dbReference>
<evidence type="ECO:0000313" key="2">
    <source>
        <dbReference type="Proteomes" id="UP000316621"/>
    </source>
</evidence>
<accession>A0A4Y7KHU3</accession>
<dbReference type="Gramene" id="RZC72436">
    <property type="protein sequence ID" value="RZC72436"/>
    <property type="gene ID" value="C5167_047913"/>
</dbReference>
<sequence length="89" mass="10655">MIDFCLFLQLILLGFETKFHRNLKRNNKDEVDSFLIKFVFFYSFIFLLKEAGDGTDHEDYYLSLESVSHQMYYASNFREPQIQVAKKVI</sequence>
<name>A0A4Y7KHU3_PAPSO</name>
<evidence type="ECO:0000313" key="1">
    <source>
        <dbReference type="EMBL" id="RZC72436.1"/>
    </source>
</evidence>
<proteinExistence type="predicted"/>
<reference evidence="1 2" key="1">
    <citation type="journal article" date="2018" name="Science">
        <title>The opium poppy genome and morphinan production.</title>
        <authorList>
            <person name="Guo L."/>
            <person name="Winzer T."/>
            <person name="Yang X."/>
            <person name="Li Y."/>
            <person name="Ning Z."/>
            <person name="He Z."/>
            <person name="Teodor R."/>
            <person name="Lu Y."/>
            <person name="Bowser T.A."/>
            <person name="Graham I.A."/>
            <person name="Ye K."/>
        </authorList>
    </citation>
    <scope>NUCLEOTIDE SEQUENCE [LARGE SCALE GENOMIC DNA]</scope>
    <source>
        <strain evidence="2">cv. HN1</strain>
        <tissue evidence="1">Leaves</tissue>
    </source>
</reference>
<keyword evidence="2" id="KW-1185">Reference proteome</keyword>
<protein>
    <submittedName>
        <fullName evidence="1">Uncharacterized protein</fullName>
    </submittedName>
</protein>
<organism evidence="1 2">
    <name type="scientific">Papaver somniferum</name>
    <name type="common">Opium poppy</name>
    <dbReference type="NCBI Taxonomy" id="3469"/>
    <lineage>
        <taxon>Eukaryota</taxon>
        <taxon>Viridiplantae</taxon>
        <taxon>Streptophyta</taxon>
        <taxon>Embryophyta</taxon>
        <taxon>Tracheophyta</taxon>
        <taxon>Spermatophyta</taxon>
        <taxon>Magnoliopsida</taxon>
        <taxon>Ranunculales</taxon>
        <taxon>Papaveraceae</taxon>
        <taxon>Papaveroideae</taxon>
        <taxon>Papaver</taxon>
    </lineage>
</organism>
<dbReference type="AlphaFoldDB" id="A0A4Y7KHU3"/>